<dbReference type="PROSITE" id="PS00028">
    <property type="entry name" value="ZINC_FINGER_C2H2_1"/>
    <property type="match status" value="3"/>
</dbReference>
<evidence type="ECO:0000256" key="4">
    <source>
        <dbReference type="ARBA" id="ARBA00022771"/>
    </source>
</evidence>
<dbReference type="SMART" id="SM00868">
    <property type="entry name" value="zf-AD"/>
    <property type="match status" value="1"/>
</dbReference>
<organism evidence="12 13">
    <name type="scientific">Zophobas morio</name>
    <dbReference type="NCBI Taxonomy" id="2755281"/>
    <lineage>
        <taxon>Eukaryota</taxon>
        <taxon>Metazoa</taxon>
        <taxon>Ecdysozoa</taxon>
        <taxon>Arthropoda</taxon>
        <taxon>Hexapoda</taxon>
        <taxon>Insecta</taxon>
        <taxon>Pterygota</taxon>
        <taxon>Neoptera</taxon>
        <taxon>Endopterygota</taxon>
        <taxon>Coleoptera</taxon>
        <taxon>Polyphaga</taxon>
        <taxon>Cucujiformia</taxon>
        <taxon>Tenebrionidae</taxon>
        <taxon>Zophobas</taxon>
    </lineage>
</organism>
<reference evidence="12" key="1">
    <citation type="journal article" date="2023" name="G3 (Bethesda)">
        <title>Whole genome assemblies of Zophobas morio and Tenebrio molitor.</title>
        <authorList>
            <person name="Kaur S."/>
            <person name="Stinson S.A."/>
            <person name="diCenzo G.C."/>
        </authorList>
    </citation>
    <scope>NUCLEOTIDE SEQUENCE</scope>
    <source>
        <strain evidence="12">QUZm001</strain>
    </source>
</reference>
<evidence type="ECO:0000259" key="11">
    <source>
        <dbReference type="PROSITE" id="PS51915"/>
    </source>
</evidence>
<proteinExistence type="predicted"/>
<feature type="binding site" evidence="8">
    <location>
        <position position="55"/>
    </location>
    <ligand>
        <name>Zn(2+)</name>
        <dbReference type="ChEBI" id="CHEBI:29105"/>
    </ligand>
</feature>
<feature type="binding site" evidence="8">
    <location>
        <position position="13"/>
    </location>
    <ligand>
        <name>Zn(2+)</name>
        <dbReference type="ChEBI" id="CHEBI:29105"/>
    </ligand>
</feature>
<dbReference type="PROSITE" id="PS50157">
    <property type="entry name" value="ZINC_FINGER_C2H2_2"/>
    <property type="match status" value="3"/>
</dbReference>
<evidence type="ECO:0000256" key="5">
    <source>
        <dbReference type="ARBA" id="ARBA00022833"/>
    </source>
</evidence>
<feature type="domain" description="C2H2-type" evidence="10">
    <location>
        <begin position="413"/>
        <end position="440"/>
    </location>
</feature>
<dbReference type="PROSITE" id="PS51915">
    <property type="entry name" value="ZAD"/>
    <property type="match status" value="1"/>
</dbReference>
<feature type="domain" description="C2H2-type" evidence="10">
    <location>
        <begin position="284"/>
        <end position="312"/>
    </location>
</feature>
<dbReference type="GO" id="GO:0005634">
    <property type="term" value="C:nucleus"/>
    <property type="evidence" value="ECO:0007669"/>
    <property type="project" value="UniProtKB-SubCell"/>
</dbReference>
<evidence type="ECO:0000313" key="13">
    <source>
        <dbReference type="Proteomes" id="UP001168821"/>
    </source>
</evidence>
<dbReference type="EMBL" id="JALNTZ010000004">
    <property type="protein sequence ID" value="KAJ3653739.1"/>
    <property type="molecule type" value="Genomic_DNA"/>
</dbReference>
<dbReference type="Gene3D" id="3.30.160.60">
    <property type="entry name" value="Classic Zinc Finger"/>
    <property type="match status" value="2"/>
</dbReference>
<feature type="domain" description="ZAD" evidence="11">
    <location>
        <begin position="8"/>
        <end position="82"/>
    </location>
</feature>
<dbReference type="PANTHER" id="PTHR24406">
    <property type="entry name" value="TRANSCRIPTIONAL REPRESSOR CTCFL-RELATED"/>
    <property type="match status" value="1"/>
</dbReference>
<feature type="binding site" evidence="8">
    <location>
        <position position="10"/>
    </location>
    <ligand>
        <name>Zn(2+)</name>
        <dbReference type="ChEBI" id="CHEBI:29105"/>
    </ligand>
</feature>
<feature type="region of interest" description="Disordered" evidence="9">
    <location>
        <begin position="351"/>
        <end position="370"/>
    </location>
</feature>
<evidence type="ECO:0000256" key="3">
    <source>
        <dbReference type="ARBA" id="ARBA00022737"/>
    </source>
</evidence>
<evidence type="ECO:0000313" key="12">
    <source>
        <dbReference type="EMBL" id="KAJ3653739.1"/>
    </source>
</evidence>
<dbReference type="InterPro" id="IPR013087">
    <property type="entry name" value="Znf_C2H2_type"/>
</dbReference>
<dbReference type="InterPro" id="IPR050888">
    <property type="entry name" value="ZnF_C2H2-type_TF"/>
</dbReference>
<dbReference type="AlphaFoldDB" id="A0AA38MF56"/>
<dbReference type="Proteomes" id="UP001168821">
    <property type="component" value="Unassembled WGS sequence"/>
</dbReference>
<keyword evidence="5 8" id="KW-0862">Zinc</keyword>
<feature type="region of interest" description="Disordered" evidence="9">
    <location>
        <begin position="455"/>
        <end position="522"/>
    </location>
</feature>
<keyword evidence="6" id="KW-0539">Nucleus</keyword>
<evidence type="ECO:0000256" key="6">
    <source>
        <dbReference type="ARBA" id="ARBA00023242"/>
    </source>
</evidence>
<dbReference type="SUPFAM" id="SSF57716">
    <property type="entry name" value="Glucocorticoid receptor-like (DNA-binding domain)"/>
    <property type="match status" value="1"/>
</dbReference>
<feature type="compositionally biased region" description="Basic and acidic residues" evidence="9">
    <location>
        <begin position="502"/>
        <end position="512"/>
    </location>
</feature>
<feature type="domain" description="C2H2-type" evidence="10">
    <location>
        <begin position="374"/>
        <end position="402"/>
    </location>
</feature>
<feature type="compositionally biased region" description="Basic and acidic residues" evidence="9">
    <location>
        <begin position="361"/>
        <end position="370"/>
    </location>
</feature>
<evidence type="ECO:0000256" key="7">
    <source>
        <dbReference type="PROSITE-ProRule" id="PRU00042"/>
    </source>
</evidence>
<keyword evidence="2 8" id="KW-0479">Metal-binding</keyword>
<evidence type="ECO:0000256" key="2">
    <source>
        <dbReference type="ARBA" id="ARBA00022723"/>
    </source>
</evidence>
<dbReference type="Pfam" id="PF00096">
    <property type="entry name" value="zf-C2H2"/>
    <property type="match status" value="2"/>
</dbReference>
<keyword evidence="3" id="KW-0677">Repeat</keyword>
<evidence type="ECO:0000256" key="8">
    <source>
        <dbReference type="PROSITE-ProRule" id="PRU01263"/>
    </source>
</evidence>
<keyword evidence="4 7" id="KW-0863">Zinc-finger</keyword>
<protein>
    <submittedName>
        <fullName evidence="12">Uncharacterized protein</fullName>
    </submittedName>
</protein>
<dbReference type="InterPro" id="IPR012934">
    <property type="entry name" value="Znf_AD"/>
</dbReference>
<accession>A0AA38MF56</accession>
<dbReference type="SUPFAM" id="SSF57667">
    <property type="entry name" value="beta-beta-alpha zinc fingers"/>
    <property type="match status" value="2"/>
</dbReference>
<comment type="caution">
    <text evidence="12">The sequence shown here is derived from an EMBL/GenBank/DDBJ whole genome shotgun (WGS) entry which is preliminary data.</text>
</comment>
<dbReference type="SMART" id="SM00355">
    <property type="entry name" value="ZnF_C2H2"/>
    <property type="match status" value="4"/>
</dbReference>
<gene>
    <name evidence="12" type="ORF">Zmor_012976</name>
</gene>
<dbReference type="Pfam" id="PF12874">
    <property type="entry name" value="zf-met"/>
    <property type="match status" value="1"/>
</dbReference>
<dbReference type="Pfam" id="PF07776">
    <property type="entry name" value="zf-AD"/>
    <property type="match status" value="1"/>
</dbReference>
<feature type="compositionally biased region" description="Basic and acidic residues" evidence="9">
    <location>
        <begin position="455"/>
        <end position="489"/>
    </location>
</feature>
<comment type="subcellular location">
    <subcellularLocation>
        <location evidence="1">Nucleus</location>
    </subcellularLocation>
</comment>
<evidence type="ECO:0000256" key="1">
    <source>
        <dbReference type="ARBA" id="ARBA00004123"/>
    </source>
</evidence>
<name>A0AA38MF56_9CUCU</name>
<sequence>MTMYTLPNFCRVCLKYDKNLIDLEHIENEPSETLMSKLQQCVSEVEWKVFKPLLCHPCIKRLNIAYMFKKQCVQSATMLKSYVALLTKNKESESSKNDAGQSNAYMMLPNQKYIKIVVGPQNQNTYQNVFLNVVPTPSLNPIGSPENTKSKDTNQNVFLNINNTFQKYVPMSPESSKNLSVSQLLTESKSEELSVEIDPTDFGLGDECCSEDDESQGENGVNDWEDVISAMKIASRTNGTPNGKHAEAKGSFSNYVPILPKQDDNFSSSGEHFLSPQLFSSLDFNCETCQKQFSSRVTLKHHIKNFHMGKFPFKCDYCCNQFIVRAEYEACMKYHKGELDPLDTSLTLNDFKNEPPPSERPATEQETTKESTDLTCEICHRQFNSPSGLLRHKVRKHNQKSKKKYFIKGMKNAKCDICNREFSTQSYMQLHRKLHLRDDIGYKYKVFGRNRYAKGEEEKEKVNVKKETESDEEKVQDVEQKSDNQDDNKMSNNEEEMEIEMDIVKEEPRVEEESTSDNGSEN</sequence>
<evidence type="ECO:0000256" key="9">
    <source>
        <dbReference type="SAM" id="MobiDB-lite"/>
    </source>
</evidence>
<evidence type="ECO:0000259" key="10">
    <source>
        <dbReference type="PROSITE" id="PS50157"/>
    </source>
</evidence>
<keyword evidence="13" id="KW-1185">Reference proteome</keyword>
<dbReference type="GO" id="GO:0008270">
    <property type="term" value="F:zinc ion binding"/>
    <property type="evidence" value="ECO:0007669"/>
    <property type="project" value="UniProtKB-UniRule"/>
</dbReference>
<dbReference type="InterPro" id="IPR036236">
    <property type="entry name" value="Znf_C2H2_sf"/>
</dbReference>
<feature type="binding site" evidence="8">
    <location>
        <position position="58"/>
    </location>
    <ligand>
        <name>Zn(2+)</name>
        <dbReference type="ChEBI" id="CHEBI:29105"/>
    </ligand>
</feature>